<keyword evidence="3" id="KW-1185">Reference proteome</keyword>
<gene>
    <name evidence="2" type="ORF">QBC32DRAFT_208170</name>
</gene>
<evidence type="ECO:0000313" key="3">
    <source>
        <dbReference type="Proteomes" id="UP001303222"/>
    </source>
</evidence>
<reference evidence="2" key="1">
    <citation type="journal article" date="2023" name="Mol. Phylogenet. Evol.">
        <title>Genome-scale phylogeny and comparative genomics of the fungal order Sordariales.</title>
        <authorList>
            <person name="Hensen N."/>
            <person name="Bonometti L."/>
            <person name="Westerberg I."/>
            <person name="Brannstrom I.O."/>
            <person name="Guillou S."/>
            <person name="Cros-Aarteil S."/>
            <person name="Calhoun S."/>
            <person name="Haridas S."/>
            <person name="Kuo A."/>
            <person name="Mondo S."/>
            <person name="Pangilinan J."/>
            <person name="Riley R."/>
            <person name="LaButti K."/>
            <person name="Andreopoulos B."/>
            <person name="Lipzen A."/>
            <person name="Chen C."/>
            <person name="Yan M."/>
            <person name="Daum C."/>
            <person name="Ng V."/>
            <person name="Clum A."/>
            <person name="Steindorff A."/>
            <person name="Ohm R.A."/>
            <person name="Martin F."/>
            <person name="Silar P."/>
            <person name="Natvig D.O."/>
            <person name="Lalanne C."/>
            <person name="Gautier V."/>
            <person name="Ament-Velasquez S.L."/>
            <person name="Kruys A."/>
            <person name="Hutchinson M.I."/>
            <person name="Powell A.J."/>
            <person name="Barry K."/>
            <person name="Miller A.N."/>
            <person name="Grigoriev I.V."/>
            <person name="Debuchy R."/>
            <person name="Gladieux P."/>
            <person name="Hiltunen Thoren M."/>
            <person name="Johannesson H."/>
        </authorList>
    </citation>
    <scope>NUCLEOTIDE SEQUENCE</scope>
    <source>
        <strain evidence="2">CBS 626.80</strain>
    </source>
</reference>
<sequence length="109" mass="12075">TLGGSRGRNRSDGMVESICPSLSVLKTIPRFAAKPPTTWCRTRRGAPDVSAYLYLPKTSICPKLRRTHPRGSSEVYGMLYSPMAQSPTYSSDGVHEITKRQSDSRVSDR</sequence>
<evidence type="ECO:0000313" key="2">
    <source>
        <dbReference type="EMBL" id="KAK3954259.1"/>
    </source>
</evidence>
<comment type="caution">
    <text evidence="2">The sequence shown here is derived from an EMBL/GenBank/DDBJ whole genome shotgun (WGS) entry which is preliminary data.</text>
</comment>
<feature type="compositionally biased region" description="Basic and acidic residues" evidence="1">
    <location>
        <begin position="93"/>
        <end position="109"/>
    </location>
</feature>
<proteinExistence type="predicted"/>
<feature type="region of interest" description="Disordered" evidence="1">
    <location>
        <begin position="86"/>
        <end position="109"/>
    </location>
</feature>
<organism evidence="2 3">
    <name type="scientific">Pseudoneurospora amorphoporcata</name>
    <dbReference type="NCBI Taxonomy" id="241081"/>
    <lineage>
        <taxon>Eukaryota</taxon>
        <taxon>Fungi</taxon>
        <taxon>Dikarya</taxon>
        <taxon>Ascomycota</taxon>
        <taxon>Pezizomycotina</taxon>
        <taxon>Sordariomycetes</taxon>
        <taxon>Sordariomycetidae</taxon>
        <taxon>Sordariales</taxon>
        <taxon>Sordariaceae</taxon>
        <taxon>Pseudoneurospora</taxon>
    </lineage>
</organism>
<protein>
    <submittedName>
        <fullName evidence="2">Uncharacterized protein</fullName>
    </submittedName>
</protein>
<reference evidence="2" key="2">
    <citation type="submission" date="2023-06" db="EMBL/GenBank/DDBJ databases">
        <authorList>
            <consortium name="Lawrence Berkeley National Laboratory"/>
            <person name="Mondo S.J."/>
            <person name="Hensen N."/>
            <person name="Bonometti L."/>
            <person name="Westerberg I."/>
            <person name="Brannstrom I.O."/>
            <person name="Guillou S."/>
            <person name="Cros-Aarteil S."/>
            <person name="Calhoun S."/>
            <person name="Haridas S."/>
            <person name="Kuo A."/>
            <person name="Pangilinan J."/>
            <person name="Riley R."/>
            <person name="Labutti K."/>
            <person name="Andreopoulos B."/>
            <person name="Lipzen A."/>
            <person name="Chen C."/>
            <person name="Yanf M."/>
            <person name="Daum C."/>
            <person name="Ng V."/>
            <person name="Clum A."/>
            <person name="Steindorff A."/>
            <person name="Ohm R."/>
            <person name="Martin F."/>
            <person name="Silar P."/>
            <person name="Natvig D."/>
            <person name="Lalanne C."/>
            <person name="Gautier V."/>
            <person name="Ament-Velasquez S.L."/>
            <person name="Kruys A."/>
            <person name="Hutchinson M.I."/>
            <person name="Powell A.J."/>
            <person name="Barry K."/>
            <person name="Miller A.N."/>
            <person name="Grigoriev I.V."/>
            <person name="Debuchy R."/>
            <person name="Gladieux P."/>
            <person name="Thoren M.H."/>
            <person name="Johannesson H."/>
        </authorList>
    </citation>
    <scope>NUCLEOTIDE SEQUENCE</scope>
    <source>
        <strain evidence="2">CBS 626.80</strain>
    </source>
</reference>
<dbReference type="Proteomes" id="UP001303222">
    <property type="component" value="Unassembled WGS sequence"/>
</dbReference>
<feature type="non-terminal residue" evidence="2">
    <location>
        <position position="1"/>
    </location>
</feature>
<dbReference type="AlphaFoldDB" id="A0AAN6SI56"/>
<dbReference type="EMBL" id="MU859092">
    <property type="protein sequence ID" value="KAK3954259.1"/>
    <property type="molecule type" value="Genomic_DNA"/>
</dbReference>
<evidence type="ECO:0000256" key="1">
    <source>
        <dbReference type="SAM" id="MobiDB-lite"/>
    </source>
</evidence>
<accession>A0AAN6SI56</accession>
<name>A0AAN6SI56_9PEZI</name>